<protein>
    <submittedName>
        <fullName evidence="2">Uncharacterized protein</fullName>
    </submittedName>
</protein>
<accession>A0A1S0Z8K6</accession>
<comment type="caution">
    <text evidence="2">The sequence shown here is derived from an EMBL/GenBank/DDBJ whole genome shotgun (WGS) entry which is preliminary data.</text>
</comment>
<keyword evidence="1" id="KW-1133">Transmembrane helix</keyword>
<gene>
    <name evidence="2" type="ORF">A7T00_27470</name>
</gene>
<sequence length="181" mass="20287">MSLKSILIVSIHLLAALCTVLVIAFYFGTGVSKFVIYLTLFTGALWVTLLYFSITGKKKIQRIVKSVFADNNSVISHFGPYSLRYVGIDTNTGNILLIALDKFRPQVLGFNYNDWAGYEKKGCLLTLKFNDLNTPSFQINSNATVNHFVDKLDFLLSSSYKPSTDYSKQFGKIVTEKLQTA</sequence>
<keyword evidence="1" id="KW-0812">Transmembrane</keyword>
<feature type="transmembrane region" description="Helical" evidence="1">
    <location>
        <begin position="34"/>
        <end position="54"/>
    </location>
</feature>
<dbReference type="EMBL" id="MLZC01000020">
    <property type="protein sequence ID" value="OHG60682.1"/>
    <property type="molecule type" value="Genomic_DNA"/>
</dbReference>
<feature type="transmembrane region" description="Helical" evidence="1">
    <location>
        <begin position="7"/>
        <end position="28"/>
    </location>
</feature>
<reference evidence="2" key="1">
    <citation type="submission" date="2016-09" db="EMBL/GenBank/DDBJ databases">
        <title>Whole genome sequencing of Salmonella enterica.</title>
        <authorList>
            <person name="Bell R."/>
        </authorList>
    </citation>
    <scope>NUCLEOTIDE SEQUENCE [LARGE SCALE GENOMIC DNA]</scope>
    <source>
        <strain evidence="2">CFSAN044978</strain>
    </source>
</reference>
<evidence type="ECO:0000313" key="2">
    <source>
        <dbReference type="EMBL" id="OHG60682.1"/>
    </source>
</evidence>
<organism evidence="2">
    <name type="scientific">Salmonella enterica subsp. enterica serovar Saintpaul</name>
    <dbReference type="NCBI Taxonomy" id="90105"/>
    <lineage>
        <taxon>Bacteria</taxon>
        <taxon>Pseudomonadati</taxon>
        <taxon>Pseudomonadota</taxon>
        <taxon>Gammaproteobacteria</taxon>
        <taxon>Enterobacterales</taxon>
        <taxon>Enterobacteriaceae</taxon>
        <taxon>Salmonella</taxon>
    </lineage>
</organism>
<evidence type="ECO:0000256" key="1">
    <source>
        <dbReference type="SAM" id="Phobius"/>
    </source>
</evidence>
<keyword evidence="1" id="KW-0472">Membrane</keyword>
<proteinExistence type="predicted"/>
<name>A0A1S0Z8K6_SALET</name>
<dbReference type="RefSeq" id="WP_024153780.1">
    <property type="nucleotide sequence ID" value="NZ_QDQH01000011.1"/>
</dbReference>
<dbReference type="AlphaFoldDB" id="A0A1S0Z8K6"/>